<dbReference type="CDD" id="cd10211">
    <property type="entry name" value="ASKHA_NBD_Arp5"/>
    <property type="match status" value="1"/>
</dbReference>
<comment type="caution">
    <text evidence="3">The sequence shown here is derived from an EMBL/GenBank/DDBJ whole genome shotgun (WGS) entry which is preliminary data.</text>
</comment>
<organism evidence="3 4">
    <name type="scientific">Littorina saxatilis</name>
    <dbReference type="NCBI Taxonomy" id="31220"/>
    <lineage>
        <taxon>Eukaryota</taxon>
        <taxon>Metazoa</taxon>
        <taxon>Spiralia</taxon>
        <taxon>Lophotrochozoa</taxon>
        <taxon>Mollusca</taxon>
        <taxon>Gastropoda</taxon>
        <taxon>Caenogastropoda</taxon>
        <taxon>Littorinimorpha</taxon>
        <taxon>Littorinoidea</taxon>
        <taxon>Littorinidae</taxon>
        <taxon>Littorina</taxon>
    </lineage>
</organism>
<accession>A0AAN9G3Y4</accession>
<dbReference type="InterPro" id="IPR004000">
    <property type="entry name" value="Actin"/>
</dbReference>
<keyword evidence="4" id="KW-1185">Reference proteome</keyword>
<dbReference type="SMART" id="SM00268">
    <property type="entry name" value="ACTIN"/>
    <property type="match status" value="1"/>
</dbReference>
<comment type="function">
    <text evidence="1">Actins are highly conserved proteins that are involved in various types of cell motility and are ubiquitously expressed in all eukaryotic cells.</text>
</comment>
<evidence type="ECO:0000313" key="4">
    <source>
        <dbReference type="Proteomes" id="UP001374579"/>
    </source>
</evidence>
<sequence>MALADEMFKFKDEKPVPDKIFDYPVEGLGDRKIPVVIDNGSCNCRVGWATDEKPTMSFRNVTAKQRGKKENELQIGNDISNIDVIRWILRTQFDRNVVTLYDVQEQIFDHIFTHLGVNTEGRVDHPIVLTEAVVNPNYCRQQMSELLFECYHVPSVCYGVDSLFSFFHNHPKALDGVILDCGYQTTHVLPVLDGKLVSANCRRINLGGAHADFFMQRLLQLKYPGHLAAITLSRAEELTRAHTFFSVDYGGELARWAETEYYLKNVHRFQLPFTPQPGSQVSAEQHSQRREQQIQRLKEANTRRRMEKVGKQDFAGVRLLLRHWCIQSEKNPLE</sequence>
<dbReference type="PANTHER" id="PTHR11937">
    <property type="entry name" value="ACTIN"/>
    <property type="match status" value="1"/>
</dbReference>
<dbReference type="AlphaFoldDB" id="A0AAN9G3Y4"/>
<name>A0AAN9G3Y4_9CAEN</name>
<dbReference type="Proteomes" id="UP001374579">
    <property type="component" value="Unassembled WGS sequence"/>
</dbReference>
<dbReference type="Gene3D" id="3.30.420.40">
    <property type="match status" value="2"/>
</dbReference>
<proteinExistence type="inferred from homology"/>
<dbReference type="EMBL" id="JBAMIC010000018">
    <property type="protein sequence ID" value="KAK7094381.1"/>
    <property type="molecule type" value="Genomic_DNA"/>
</dbReference>
<evidence type="ECO:0000313" key="3">
    <source>
        <dbReference type="EMBL" id="KAK7094381.1"/>
    </source>
</evidence>
<dbReference type="GO" id="GO:0060255">
    <property type="term" value="P:regulation of macromolecule metabolic process"/>
    <property type="evidence" value="ECO:0007669"/>
    <property type="project" value="UniProtKB-ARBA"/>
</dbReference>
<dbReference type="InterPro" id="IPR043129">
    <property type="entry name" value="ATPase_NBD"/>
</dbReference>
<dbReference type="Pfam" id="PF00022">
    <property type="entry name" value="Actin"/>
    <property type="match status" value="1"/>
</dbReference>
<protein>
    <recommendedName>
        <fullName evidence="5">Actin-related protein 5</fullName>
    </recommendedName>
</protein>
<reference evidence="3 4" key="1">
    <citation type="submission" date="2024-02" db="EMBL/GenBank/DDBJ databases">
        <title>Chromosome-scale genome assembly of the rough periwinkle Littorina saxatilis.</title>
        <authorList>
            <person name="De Jode A."/>
            <person name="Faria R."/>
            <person name="Formenti G."/>
            <person name="Sims Y."/>
            <person name="Smith T.P."/>
            <person name="Tracey A."/>
            <person name="Wood J.M.D."/>
            <person name="Zagrodzka Z.B."/>
            <person name="Johannesson K."/>
            <person name="Butlin R.K."/>
            <person name="Leder E.H."/>
        </authorList>
    </citation>
    <scope>NUCLEOTIDE SEQUENCE [LARGE SCALE GENOMIC DNA]</scope>
    <source>
        <strain evidence="3">Snail1</strain>
        <tissue evidence="3">Muscle</tissue>
    </source>
</reference>
<evidence type="ECO:0008006" key="5">
    <source>
        <dbReference type="Google" id="ProtNLM"/>
    </source>
</evidence>
<evidence type="ECO:0000256" key="2">
    <source>
        <dbReference type="RuleBase" id="RU000487"/>
    </source>
</evidence>
<evidence type="ECO:0000256" key="1">
    <source>
        <dbReference type="ARBA" id="ARBA00003520"/>
    </source>
</evidence>
<gene>
    <name evidence="3" type="ORF">V1264_005953</name>
</gene>
<comment type="similarity">
    <text evidence="2">Belongs to the actin family.</text>
</comment>
<dbReference type="FunFam" id="3.30.420.40:FF:000237">
    <property type="entry name" value="Actin-related protein 5"/>
    <property type="match status" value="1"/>
</dbReference>
<dbReference type="SUPFAM" id="SSF53067">
    <property type="entry name" value="Actin-like ATPase domain"/>
    <property type="match status" value="2"/>
</dbReference>
<dbReference type="FunFam" id="3.90.640.10:FF:000016">
    <property type="entry name" value="ARP5 actin-related protein 5 homolog"/>
    <property type="match status" value="1"/>
</dbReference>